<comment type="catalytic activity">
    <reaction evidence="9">
        <text>GTP + H2O = GDP + phosphate + H(+)</text>
        <dbReference type="Rhea" id="RHEA:19669"/>
        <dbReference type="ChEBI" id="CHEBI:15377"/>
        <dbReference type="ChEBI" id="CHEBI:15378"/>
        <dbReference type="ChEBI" id="CHEBI:37565"/>
        <dbReference type="ChEBI" id="CHEBI:43474"/>
        <dbReference type="ChEBI" id="CHEBI:58189"/>
    </reaction>
    <physiologicalReaction direction="left-to-right" evidence="9">
        <dbReference type="Rhea" id="RHEA:19670"/>
    </physiologicalReaction>
</comment>
<evidence type="ECO:0000256" key="3">
    <source>
        <dbReference type="ARBA" id="ARBA00022490"/>
    </source>
</evidence>
<dbReference type="AlphaFoldDB" id="A0A517L9N9"/>
<comment type="subcellular location">
    <subcellularLocation>
        <location evidence="1">Cytoplasm</location>
    </subcellularLocation>
</comment>
<feature type="compositionally biased region" description="Basic and acidic residues" evidence="12">
    <location>
        <begin position="247"/>
        <end position="257"/>
    </location>
</feature>
<organism evidence="14 15">
    <name type="scientific">Venturia effusa</name>
    <dbReference type="NCBI Taxonomy" id="50376"/>
    <lineage>
        <taxon>Eukaryota</taxon>
        <taxon>Fungi</taxon>
        <taxon>Dikarya</taxon>
        <taxon>Ascomycota</taxon>
        <taxon>Pezizomycotina</taxon>
        <taxon>Dothideomycetes</taxon>
        <taxon>Pleosporomycetidae</taxon>
        <taxon>Venturiales</taxon>
        <taxon>Venturiaceae</taxon>
        <taxon>Venturia</taxon>
    </lineage>
</organism>
<evidence type="ECO:0000256" key="10">
    <source>
        <dbReference type="ARBA" id="ARBA00063537"/>
    </source>
</evidence>
<dbReference type="CDD" id="cd01883">
    <property type="entry name" value="EF1_alpha"/>
    <property type="match status" value="1"/>
</dbReference>
<accession>A0A517L9N9</accession>
<comment type="similarity">
    <text evidence="2">Belongs to the TRAFAC class translation factor GTPase superfamily. Classic translation factor GTPase family. EF-Tu/EF-1A subfamily.</text>
</comment>
<dbReference type="FunFam" id="2.40.30.10:FF:000020">
    <property type="entry name" value="Translation elongation factor EF-1"/>
    <property type="match status" value="1"/>
</dbReference>
<dbReference type="NCBIfam" id="TIGR00231">
    <property type="entry name" value="small_GTP"/>
    <property type="match status" value="1"/>
</dbReference>
<proteinExistence type="inferred from homology"/>
<evidence type="ECO:0000313" key="14">
    <source>
        <dbReference type="EMBL" id="QDS72346.1"/>
    </source>
</evidence>
<keyword evidence="3" id="KW-0963">Cytoplasm</keyword>
<name>A0A517L9N9_9PEZI</name>
<evidence type="ECO:0000256" key="2">
    <source>
        <dbReference type="ARBA" id="ARBA00007249"/>
    </source>
</evidence>
<dbReference type="Pfam" id="PF00009">
    <property type="entry name" value="GTP_EFTU"/>
    <property type="match status" value="1"/>
</dbReference>
<keyword evidence="8" id="KW-0342">GTP-binding</keyword>
<dbReference type="PROSITE" id="PS00301">
    <property type="entry name" value="G_TR_1"/>
    <property type="match status" value="1"/>
</dbReference>
<dbReference type="GO" id="GO:1990533">
    <property type="term" value="C:Dom34-Hbs1 complex"/>
    <property type="evidence" value="ECO:0007669"/>
    <property type="project" value="UniProtKB-ARBA"/>
</dbReference>
<reference evidence="14 15" key="1">
    <citation type="submission" date="2019-07" db="EMBL/GenBank/DDBJ databases">
        <title>Finished genome of Venturia effusa.</title>
        <authorList>
            <person name="Young C.A."/>
            <person name="Cox M.P."/>
            <person name="Ganley A.R.D."/>
            <person name="David W.J."/>
        </authorList>
    </citation>
    <scope>NUCLEOTIDE SEQUENCE [LARGE SCALE GENOMIC DNA]</scope>
    <source>
        <strain evidence="15">albino</strain>
    </source>
</reference>
<dbReference type="InterPro" id="IPR015033">
    <property type="entry name" value="HBS1-like_N"/>
</dbReference>
<feature type="domain" description="Tr-type G" evidence="13">
    <location>
        <begin position="385"/>
        <end position="608"/>
    </location>
</feature>
<evidence type="ECO:0000256" key="12">
    <source>
        <dbReference type="SAM" id="MobiDB-lite"/>
    </source>
</evidence>
<feature type="compositionally biased region" description="Basic and acidic residues" evidence="12">
    <location>
        <begin position="210"/>
        <end position="220"/>
    </location>
</feature>
<dbReference type="InterPro" id="IPR009000">
    <property type="entry name" value="Transl_B-barrel_sf"/>
</dbReference>
<keyword evidence="15" id="KW-1185">Reference proteome</keyword>
<dbReference type="SUPFAM" id="SSF50447">
    <property type="entry name" value="Translation proteins"/>
    <property type="match status" value="1"/>
</dbReference>
<dbReference type="Proteomes" id="UP000316270">
    <property type="component" value="Chromosome 7"/>
</dbReference>
<dbReference type="PRINTS" id="PR00315">
    <property type="entry name" value="ELONGATNFCT"/>
</dbReference>
<evidence type="ECO:0000313" key="15">
    <source>
        <dbReference type="Proteomes" id="UP000316270"/>
    </source>
</evidence>
<evidence type="ECO:0000256" key="9">
    <source>
        <dbReference type="ARBA" id="ARBA00049117"/>
    </source>
</evidence>
<dbReference type="PROSITE" id="PS51722">
    <property type="entry name" value="G_TR_2"/>
    <property type="match status" value="1"/>
</dbReference>
<dbReference type="InterPro" id="IPR031157">
    <property type="entry name" value="G_TR_CS"/>
</dbReference>
<evidence type="ECO:0000256" key="1">
    <source>
        <dbReference type="ARBA" id="ARBA00004496"/>
    </source>
</evidence>
<feature type="region of interest" description="Disordered" evidence="12">
    <location>
        <begin position="1"/>
        <end position="37"/>
    </location>
</feature>
<dbReference type="GO" id="GO:0006417">
    <property type="term" value="P:regulation of translation"/>
    <property type="evidence" value="ECO:0007669"/>
    <property type="project" value="UniProtKB-KW"/>
</dbReference>
<dbReference type="GO" id="GO:0005525">
    <property type="term" value="F:GTP binding"/>
    <property type="evidence" value="ECO:0007669"/>
    <property type="project" value="UniProtKB-KW"/>
</dbReference>
<sequence>MSTKRVKAIDDYDDDGYDDDYDEGYGEDEEVAEEGLSAEDEERMVLGTVEVKQQLGSEYPASDKEIHDALWHYFFDVGKSVSYIKNLRKPVEKKAKTKPVSKFDQVASAAAKKDIGSTTDIFGLHPTPVSQTWVGSSSATDFFKDIPWGHVPVSRLASLSHRPMYPRGGLLGGSSKLAKLAAMRKQKEQDKQSASPDTDAGRSIAILDRLSTKKENDKDISSLSNVAPDRPKRAFPTRQKRAPSPIRDPEPKPEDKLPPAPVNKSELLAQPSVFAQTIFGQEASSAGGAPLDASQPSPVIDRGDSNMFTLPFMSNPEFLKRNPFSGPSPDDVVLRAQSKGVKSSDNAKSPNGITKDVAALSIHDVPKTKSKNFNVADEFKKANMKNSASFVVVGHVDHGKSTLMGRLLYDLGVVDEKQVEKLRREAKKIGKSSFALAWVMDATSDERERGITVDVATNHFETSKTRFTILDAPGHQDFIPNMIAGASQADFAVLVVDASPNSFESGLRGQTKEHALLVRSMGVQRLIVAVNKMDACEWSEERFTEIKQQMIAFLTSANFPANTVTFIPCAGLTGENINAKPTTPNAAWYSGATLVEELDASEPSKRNLEKPLRMTISEVFRSSTQTTVSISGKLDSGSLQVGDTVAIMPSGETATIKSLEADGAASSEWAVAGQIAVLNLIDIDPVHLKLGDIISHPSNPIPNVQQFTAKILAFEHVLPMFVDVHRGPLHVGGRVSQLVAVLDKVTGKALGKRKVRVVQPGSVARVVVELESALPVEAGVKIILRSEGLTVAAGLVE</sequence>
<keyword evidence="5" id="KW-0378">Hydrolase</keyword>
<dbReference type="SUPFAM" id="SSF52540">
    <property type="entry name" value="P-loop containing nucleoside triphosphate hydrolases"/>
    <property type="match status" value="1"/>
</dbReference>
<evidence type="ECO:0000256" key="4">
    <source>
        <dbReference type="ARBA" id="ARBA00022741"/>
    </source>
</evidence>
<dbReference type="OrthoDB" id="342024at2759"/>
<evidence type="ECO:0000256" key="11">
    <source>
        <dbReference type="ARBA" id="ARBA00074866"/>
    </source>
</evidence>
<dbReference type="Gene3D" id="2.40.30.10">
    <property type="entry name" value="Translation factors"/>
    <property type="match status" value="2"/>
</dbReference>
<protein>
    <recommendedName>
        <fullName evidence="11">Elongation factor 1 alpha-like protein</fullName>
    </recommendedName>
</protein>
<dbReference type="GO" id="GO:0003924">
    <property type="term" value="F:GTPase activity"/>
    <property type="evidence" value="ECO:0007669"/>
    <property type="project" value="InterPro"/>
</dbReference>
<evidence type="ECO:0000256" key="5">
    <source>
        <dbReference type="ARBA" id="ARBA00022801"/>
    </source>
</evidence>
<dbReference type="SUPFAM" id="SSF50465">
    <property type="entry name" value="EF-Tu/eEF-1alpha/eIF2-gamma C-terminal domain"/>
    <property type="match status" value="1"/>
</dbReference>
<dbReference type="InterPro" id="IPR009001">
    <property type="entry name" value="Transl_elong_EF1A/Init_IF2_C"/>
</dbReference>
<evidence type="ECO:0000256" key="6">
    <source>
        <dbReference type="ARBA" id="ARBA00022845"/>
    </source>
</evidence>
<dbReference type="InterPro" id="IPR027417">
    <property type="entry name" value="P-loop_NTPase"/>
</dbReference>
<dbReference type="InterPro" id="IPR005225">
    <property type="entry name" value="Small_GTP-bd"/>
</dbReference>
<dbReference type="CDD" id="cd16267">
    <property type="entry name" value="HBS1-like_II"/>
    <property type="match status" value="1"/>
</dbReference>
<evidence type="ECO:0000256" key="8">
    <source>
        <dbReference type="ARBA" id="ARBA00023134"/>
    </source>
</evidence>
<comment type="subunit">
    <text evidence="10">Component of the Dom34-Hbs1 complex, also named Pelota-HBS1L complex, composed of dom34 and hbs1.</text>
</comment>
<evidence type="ECO:0000256" key="7">
    <source>
        <dbReference type="ARBA" id="ARBA00022917"/>
    </source>
</evidence>
<dbReference type="Pfam" id="PF08938">
    <property type="entry name" value="HBS1_N"/>
    <property type="match status" value="1"/>
</dbReference>
<dbReference type="STRING" id="50376.A0A517L9N9"/>
<dbReference type="PANTHER" id="PTHR23115">
    <property type="entry name" value="TRANSLATION FACTOR"/>
    <property type="match status" value="1"/>
</dbReference>
<keyword evidence="7" id="KW-0648">Protein biosynthesis</keyword>
<dbReference type="InterPro" id="IPR000795">
    <property type="entry name" value="T_Tr_GTP-bd_dom"/>
</dbReference>
<keyword evidence="6" id="KW-0810">Translation regulation</keyword>
<evidence type="ECO:0000259" key="13">
    <source>
        <dbReference type="PROSITE" id="PS51722"/>
    </source>
</evidence>
<dbReference type="GO" id="GO:0005829">
    <property type="term" value="C:cytosol"/>
    <property type="evidence" value="ECO:0007669"/>
    <property type="project" value="GOC"/>
</dbReference>
<dbReference type="GO" id="GO:0002184">
    <property type="term" value="P:cytoplasmic translational termination"/>
    <property type="evidence" value="ECO:0007669"/>
    <property type="project" value="UniProtKB-ARBA"/>
</dbReference>
<dbReference type="EMBL" id="CP042191">
    <property type="protein sequence ID" value="QDS72346.1"/>
    <property type="molecule type" value="Genomic_DNA"/>
</dbReference>
<dbReference type="InterPro" id="IPR050100">
    <property type="entry name" value="TRAFAC_GTPase_members"/>
</dbReference>
<feature type="region of interest" description="Disordered" evidence="12">
    <location>
        <begin position="181"/>
        <end position="262"/>
    </location>
</feature>
<feature type="compositionally biased region" description="Acidic residues" evidence="12">
    <location>
        <begin position="11"/>
        <end position="37"/>
    </location>
</feature>
<gene>
    <name evidence="14" type="ORF">FKW77_007992</name>
</gene>
<dbReference type="FunFam" id="3.40.50.300:FF:000204">
    <property type="entry name" value="Translation elongation factor Tu"/>
    <property type="match status" value="1"/>
</dbReference>
<dbReference type="Gene3D" id="3.40.50.300">
    <property type="entry name" value="P-loop containing nucleotide triphosphate hydrolases"/>
    <property type="match status" value="1"/>
</dbReference>
<keyword evidence="4" id="KW-0547">Nucleotide-binding</keyword>